<feature type="domain" description="GST C-terminal" evidence="4">
    <location>
        <begin position="91"/>
        <end position="245"/>
    </location>
</feature>
<keyword evidence="6" id="KW-1185">Reference proteome</keyword>
<sequence length="245" mass="27414">MVLKLYGWPKSTCTQRVGMALIEKGVPFEFVMVDLFKGESKTPEYLQKQPFGQVPYIDDDGFTLYESRAIARYIAEKYAAKGTPNLLPIADVRARARFEQAASVEVADFDAFAGRAVFEMVFKPMMGGKSDEAVFQDLITSLSAKLDVYDKILAKQKYMAGNVSLLPLPLPSHPSSSYSTRNKRKLTKRPQEITLADLFHLPYGVLLSTAGSDIMQAKPNVKRWFDDLQSRPSWQAVKDGVKSTV</sequence>
<dbReference type="AlphaFoldDB" id="A0A8H5CIW5"/>
<dbReference type="Proteomes" id="UP000541558">
    <property type="component" value="Unassembled WGS sequence"/>
</dbReference>
<dbReference type="PROSITE" id="PS50405">
    <property type="entry name" value="GST_CTER"/>
    <property type="match status" value="1"/>
</dbReference>
<dbReference type="Gene3D" id="1.20.1050.10">
    <property type="match status" value="2"/>
</dbReference>
<dbReference type="InterPro" id="IPR040079">
    <property type="entry name" value="Glutathione_S-Trfase"/>
</dbReference>
<dbReference type="PANTHER" id="PTHR43900:SF3">
    <property type="entry name" value="GLUTATHIONE S-TRANSFERASE RHO"/>
    <property type="match status" value="1"/>
</dbReference>
<evidence type="ECO:0000259" key="4">
    <source>
        <dbReference type="PROSITE" id="PS50405"/>
    </source>
</evidence>
<dbReference type="SUPFAM" id="SSF47616">
    <property type="entry name" value="GST C-terminal domain-like"/>
    <property type="match status" value="2"/>
</dbReference>
<comment type="caution">
    <text evidence="5">The sequence shown here is derived from an EMBL/GenBank/DDBJ whole genome shotgun (WGS) entry which is preliminary data.</text>
</comment>
<dbReference type="InterPro" id="IPR036282">
    <property type="entry name" value="Glutathione-S-Trfase_C_sf"/>
</dbReference>
<evidence type="ECO:0000256" key="1">
    <source>
        <dbReference type="ARBA" id="ARBA00012452"/>
    </source>
</evidence>
<keyword evidence="2" id="KW-0808">Transferase</keyword>
<dbReference type="GO" id="GO:0005737">
    <property type="term" value="C:cytoplasm"/>
    <property type="evidence" value="ECO:0007669"/>
    <property type="project" value="TreeGrafter"/>
</dbReference>
<gene>
    <name evidence="5" type="ORF">D9611_002087</name>
</gene>
<organism evidence="5 6">
    <name type="scientific">Ephemerocybe angulata</name>
    <dbReference type="NCBI Taxonomy" id="980116"/>
    <lineage>
        <taxon>Eukaryota</taxon>
        <taxon>Fungi</taxon>
        <taxon>Dikarya</taxon>
        <taxon>Basidiomycota</taxon>
        <taxon>Agaricomycotina</taxon>
        <taxon>Agaricomycetes</taxon>
        <taxon>Agaricomycetidae</taxon>
        <taxon>Agaricales</taxon>
        <taxon>Agaricineae</taxon>
        <taxon>Psathyrellaceae</taxon>
        <taxon>Ephemerocybe</taxon>
    </lineage>
</organism>
<dbReference type="PANTHER" id="PTHR43900">
    <property type="entry name" value="GLUTATHIONE S-TRANSFERASE RHO"/>
    <property type="match status" value="1"/>
</dbReference>
<evidence type="ECO:0000259" key="3">
    <source>
        <dbReference type="PROSITE" id="PS50404"/>
    </source>
</evidence>
<dbReference type="GO" id="GO:0004364">
    <property type="term" value="F:glutathione transferase activity"/>
    <property type="evidence" value="ECO:0007669"/>
    <property type="project" value="UniProtKB-EC"/>
</dbReference>
<dbReference type="Gene3D" id="3.40.30.10">
    <property type="entry name" value="Glutaredoxin"/>
    <property type="match status" value="1"/>
</dbReference>
<dbReference type="SFLD" id="SFLDS00019">
    <property type="entry name" value="Glutathione_Transferase_(cytos"/>
    <property type="match status" value="1"/>
</dbReference>
<dbReference type="OrthoDB" id="249703at2759"/>
<dbReference type="CDD" id="cd03053">
    <property type="entry name" value="GST_N_Phi"/>
    <property type="match status" value="1"/>
</dbReference>
<dbReference type="InterPro" id="IPR036249">
    <property type="entry name" value="Thioredoxin-like_sf"/>
</dbReference>
<dbReference type="FunFam" id="3.40.30.10:FF:000016">
    <property type="entry name" value="Glutathione S-transferase F2"/>
    <property type="match status" value="1"/>
</dbReference>
<protein>
    <recommendedName>
        <fullName evidence="1">glutathione transferase</fullName>
        <ecNumber evidence="1">2.5.1.18</ecNumber>
    </recommendedName>
</protein>
<reference evidence="5 6" key="1">
    <citation type="journal article" date="2020" name="ISME J.">
        <title>Uncovering the hidden diversity of litter-decomposition mechanisms in mushroom-forming fungi.</title>
        <authorList>
            <person name="Floudas D."/>
            <person name="Bentzer J."/>
            <person name="Ahren D."/>
            <person name="Johansson T."/>
            <person name="Persson P."/>
            <person name="Tunlid A."/>
        </authorList>
    </citation>
    <scope>NUCLEOTIDE SEQUENCE [LARGE SCALE GENOMIC DNA]</scope>
    <source>
        <strain evidence="5 6">CBS 175.51</strain>
    </source>
</reference>
<dbReference type="SUPFAM" id="SSF52833">
    <property type="entry name" value="Thioredoxin-like"/>
    <property type="match status" value="1"/>
</dbReference>
<dbReference type="Pfam" id="PF02798">
    <property type="entry name" value="GST_N"/>
    <property type="match status" value="1"/>
</dbReference>
<feature type="domain" description="GST N-terminal" evidence="3">
    <location>
        <begin position="1"/>
        <end position="82"/>
    </location>
</feature>
<dbReference type="PROSITE" id="PS50404">
    <property type="entry name" value="GST_NTER"/>
    <property type="match status" value="1"/>
</dbReference>
<evidence type="ECO:0000313" key="6">
    <source>
        <dbReference type="Proteomes" id="UP000541558"/>
    </source>
</evidence>
<dbReference type="EMBL" id="JAACJK010000001">
    <property type="protein sequence ID" value="KAF5341648.1"/>
    <property type="molecule type" value="Genomic_DNA"/>
</dbReference>
<dbReference type="GO" id="GO:0006749">
    <property type="term" value="P:glutathione metabolic process"/>
    <property type="evidence" value="ECO:0007669"/>
    <property type="project" value="TreeGrafter"/>
</dbReference>
<proteinExistence type="predicted"/>
<dbReference type="EC" id="2.5.1.18" evidence="1"/>
<evidence type="ECO:0000256" key="2">
    <source>
        <dbReference type="ARBA" id="ARBA00022679"/>
    </source>
</evidence>
<evidence type="ECO:0000313" key="5">
    <source>
        <dbReference type="EMBL" id="KAF5341648.1"/>
    </source>
</evidence>
<dbReference type="SFLD" id="SFLDG00358">
    <property type="entry name" value="Main_(cytGST)"/>
    <property type="match status" value="1"/>
</dbReference>
<dbReference type="GO" id="GO:0043295">
    <property type="term" value="F:glutathione binding"/>
    <property type="evidence" value="ECO:0007669"/>
    <property type="project" value="TreeGrafter"/>
</dbReference>
<dbReference type="InterPro" id="IPR010987">
    <property type="entry name" value="Glutathione-S-Trfase_C-like"/>
</dbReference>
<accession>A0A8H5CIW5</accession>
<name>A0A8H5CIW5_9AGAR</name>
<dbReference type="InterPro" id="IPR004045">
    <property type="entry name" value="Glutathione_S-Trfase_N"/>
</dbReference>